<dbReference type="GO" id="GO:0000981">
    <property type="term" value="F:DNA-binding transcription factor activity, RNA polymerase II-specific"/>
    <property type="evidence" value="ECO:0007669"/>
    <property type="project" value="TreeGrafter"/>
</dbReference>
<keyword evidence="4" id="KW-0862">Zinc</keyword>
<keyword evidence="11" id="KW-1185">Reference proteome</keyword>
<dbReference type="InterPro" id="IPR036236">
    <property type="entry name" value="Znf_C2H2_sf"/>
</dbReference>
<dbReference type="InterPro" id="IPR050527">
    <property type="entry name" value="Snail/Krueppel_Znf"/>
</dbReference>
<keyword evidence="5" id="KW-0539">Nucleus</keyword>
<dbReference type="SMART" id="SM00355">
    <property type="entry name" value="ZnF_C2H2"/>
    <property type="match status" value="2"/>
</dbReference>
<dbReference type="PROSITE" id="PS50157">
    <property type="entry name" value="ZINC_FINGER_C2H2_2"/>
    <property type="match status" value="1"/>
</dbReference>
<evidence type="ECO:0000256" key="5">
    <source>
        <dbReference type="ARBA" id="ARBA00023242"/>
    </source>
</evidence>
<feature type="region of interest" description="Disordered" evidence="8">
    <location>
        <begin position="25"/>
        <end position="51"/>
    </location>
</feature>
<comment type="caution">
    <text evidence="10">The sequence shown here is derived from an EMBL/GenBank/DDBJ whole genome shotgun (WGS) entry which is preliminary data.</text>
</comment>
<accession>A0A8K0NYW6</accession>
<dbReference type="Gene3D" id="3.30.160.60">
    <property type="entry name" value="Classic Zinc Finger"/>
    <property type="match status" value="2"/>
</dbReference>
<evidence type="ECO:0000259" key="9">
    <source>
        <dbReference type="PROSITE" id="PS50157"/>
    </source>
</evidence>
<dbReference type="AlphaFoldDB" id="A0A8K0NYW6"/>
<evidence type="ECO:0000256" key="4">
    <source>
        <dbReference type="ARBA" id="ARBA00022833"/>
    </source>
</evidence>
<evidence type="ECO:0000256" key="8">
    <source>
        <dbReference type="SAM" id="MobiDB-lite"/>
    </source>
</evidence>
<sequence length="233" mass="26578">MDQEHMQQNDGICIMKERSVFSDLRKRKTVGENNDENAKKEEGLGNDDGKHCGVEMNTEAVEEVLNEGDYISCNHCGEKRKTKDELKEHIYSKHLSLIVCDQGGADEGEDRVKKCRANQKEHLKAHMLKHSGEKPYKCNLCEFESSQKGILKTHMLKHTGEKPHKCNIWDTQPGARSDLAQYPPSFVFLGDALAGIEWRFEGKGWGCPLRFLKCPWVPWHPKRLSTSALDVDK</sequence>
<keyword evidence="2" id="KW-0677">Repeat</keyword>
<evidence type="ECO:0000256" key="7">
    <source>
        <dbReference type="PROSITE-ProRule" id="PRU00042"/>
    </source>
</evidence>
<gene>
    <name evidence="10" type="ORF">J437_LFUL009009</name>
</gene>
<dbReference type="EMBL" id="KZ308434">
    <property type="protein sequence ID" value="KAG8229535.1"/>
    <property type="molecule type" value="Genomic_DNA"/>
</dbReference>
<dbReference type="InterPro" id="IPR013087">
    <property type="entry name" value="Znf_C2H2_type"/>
</dbReference>
<reference evidence="10" key="2">
    <citation type="submission" date="2017-10" db="EMBL/GenBank/DDBJ databases">
        <title>Ladona fulva Genome sequencing and assembly.</title>
        <authorList>
            <person name="Murali S."/>
            <person name="Richards S."/>
            <person name="Bandaranaike D."/>
            <person name="Bellair M."/>
            <person name="Blankenburg K."/>
            <person name="Chao H."/>
            <person name="Dinh H."/>
            <person name="Doddapaneni H."/>
            <person name="Dugan-Rocha S."/>
            <person name="Elkadiri S."/>
            <person name="Gnanaolivu R."/>
            <person name="Hernandez B."/>
            <person name="Skinner E."/>
            <person name="Javaid M."/>
            <person name="Lee S."/>
            <person name="Li M."/>
            <person name="Ming W."/>
            <person name="Munidasa M."/>
            <person name="Muniz J."/>
            <person name="Nguyen L."/>
            <person name="Hughes D."/>
            <person name="Osuji N."/>
            <person name="Pu L.-L."/>
            <person name="Puazo M."/>
            <person name="Qu C."/>
            <person name="Quiroz J."/>
            <person name="Raj R."/>
            <person name="Weissenberger G."/>
            <person name="Xin Y."/>
            <person name="Zou X."/>
            <person name="Han Y."/>
            <person name="Worley K."/>
            <person name="Muzny D."/>
            <person name="Gibbs R."/>
        </authorList>
    </citation>
    <scope>NUCLEOTIDE SEQUENCE</scope>
    <source>
        <strain evidence="10">Sampled in the wild</strain>
    </source>
</reference>
<dbReference type="PANTHER" id="PTHR24388">
    <property type="entry name" value="ZINC FINGER PROTEIN"/>
    <property type="match status" value="1"/>
</dbReference>
<evidence type="ECO:0000313" key="11">
    <source>
        <dbReference type="Proteomes" id="UP000792457"/>
    </source>
</evidence>
<dbReference type="FunFam" id="3.30.160.60:FF:002069">
    <property type="entry name" value="Uncharacterized protein"/>
    <property type="match status" value="1"/>
</dbReference>
<comment type="similarity">
    <text evidence="6">Belongs to the snail C2H2-type zinc-finger protein family.</text>
</comment>
<feature type="compositionally biased region" description="Basic and acidic residues" evidence="8">
    <location>
        <begin position="36"/>
        <end position="51"/>
    </location>
</feature>
<feature type="domain" description="C2H2-type" evidence="9">
    <location>
        <begin position="136"/>
        <end position="163"/>
    </location>
</feature>
<organism evidence="10 11">
    <name type="scientific">Ladona fulva</name>
    <name type="common">Scarce chaser dragonfly</name>
    <name type="synonym">Libellula fulva</name>
    <dbReference type="NCBI Taxonomy" id="123851"/>
    <lineage>
        <taxon>Eukaryota</taxon>
        <taxon>Metazoa</taxon>
        <taxon>Ecdysozoa</taxon>
        <taxon>Arthropoda</taxon>
        <taxon>Hexapoda</taxon>
        <taxon>Insecta</taxon>
        <taxon>Pterygota</taxon>
        <taxon>Palaeoptera</taxon>
        <taxon>Odonata</taxon>
        <taxon>Epiprocta</taxon>
        <taxon>Anisoptera</taxon>
        <taxon>Libelluloidea</taxon>
        <taxon>Libellulidae</taxon>
        <taxon>Ladona</taxon>
    </lineage>
</organism>
<evidence type="ECO:0000313" key="10">
    <source>
        <dbReference type="EMBL" id="KAG8229535.1"/>
    </source>
</evidence>
<dbReference type="GO" id="GO:0008270">
    <property type="term" value="F:zinc ion binding"/>
    <property type="evidence" value="ECO:0007669"/>
    <property type="project" value="UniProtKB-KW"/>
</dbReference>
<dbReference type="SUPFAM" id="SSF57667">
    <property type="entry name" value="beta-beta-alpha zinc fingers"/>
    <property type="match status" value="1"/>
</dbReference>
<evidence type="ECO:0000256" key="3">
    <source>
        <dbReference type="ARBA" id="ARBA00022771"/>
    </source>
</evidence>
<name>A0A8K0NYW6_LADFU</name>
<dbReference type="PANTHER" id="PTHR24388:SF104">
    <property type="entry name" value="AT-RICH BINDING PROTEIN-RELATED"/>
    <property type="match status" value="1"/>
</dbReference>
<evidence type="ECO:0000256" key="6">
    <source>
        <dbReference type="ARBA" id="ARBA00037948"/>
    </source>
</evidence>
<evidence type="ECO:0000256" key="1">
    <source>
        <dbReference type="ARBA" id="ARBA00022723"/>
    </source>
</evidence>
<evidence type="ECO:0000256" key="2">
    <source>
        <dbReference type="ARBA" id="ARBA00022737"/>
    </source>
</evidence>
<dbReference type="GO" id="GO:0000978">
    <property type="term" value="F:RNA polymerase II cis-regulatory region sequence-specific DNA binding"/>
    <property type="evidence" value="ECO:0007669"/>
    <property type="project" value="TreeGrafter"/>
</dbReference>
<dbReference type="OrthoDB" id="7973081at2759"/>
<protein>
    <recommendedName>
        <fullName evidence="9">C2H2-type domain-containing protein</fullName>
    </recommendedName>
</protein>
<keyword evidence="1" id="KW-0479">Metal-binding</keyword>
<proteinExistence type="inferred from homology"/>
<keyword evidence="3 7" id="KW-0863">Zinc-finger</keyword>
<dbReference type="Proteomes" id="UP000792457">
    <property type="component" value="Unassembled WGS sequence"/>
</dbReference>
<reference evidence="10" key="1">
    <citation type="submission" date="2013-04" db="EMBL/GenBank/DDBJ databases">
        <authorList>
            <person name="Qu J."/>
            <person name="Murali S.C."/>
            <person name="Bandaranaike D."/>
            <person name="Bellair M."/>
            <person name="Blankenburg K."/>
            <person name="Chao H."/>
            <person name="Dinh H."/>
            <person name="Doddapaneni H."/>
            <person name="Downs B."/>
            <person name="Dugan-Rocha S."/>
            <person name="Elkadiri S."/>
            <person name="Gnanaolivu R.D."/>
            <person name="Hernandez B."/>
            <person name="Javaid M."/>
            <person name="Jayaseelan J.C."/>
            <person name="Lee S."/>
            <person name="Li M."/>
            <person name="Ming W."/>
            <person name="Munidasa M."/>
            <person name="Muniz J."/>
            <person name="Nguyen L."/>
            <person name="Ongeri F."/>
            <person name="Osuji N."/>
            <person name="Pu L.-L."/>
            <person name="Puazo M."/>
            <person name="Qu C."/>
            <person name="Quiroz J."/>
            <person name="Raj R."/>
            <person name="Weissenberger G."/>
            <person name="Xin Y."/>
            <person name="Zou X."/>
            <person name="Han Y."/>
            <person name="Richards S."/>
            <person name="Worley K."/>
            <person name="Muzny D."/>
            <person name="Gibbs R."/>
        </authorList>
    </citation>
    <scope>NUCLEOTIDE SEQUENCE</scope>
    <source>
        <strain evidence="10">Sampled in the wild</strain>
    </source>
</reference>